<evidence type="ECO:0000313" key="2">
    <source>
        <dbReference type="EMBL" id="QFU19718.1"/>
    </source>
</evidence>
<feature type="transmembrane region" description="Helical" evidence="1">
    <location>
        <begin position="22"/>
        <end position="45"/>
    </location>
</feature>
<name>A0AAE6NYJ9_9NIDO</name>
<feature type="transmembrane region" description="Helical" evidence="1">
    <location>
        <begin position="90"/>
        <end position="111"/>
    </location>
</feature>
<feature type="transmembrane region" description="Helical" evidence="1">
    <location>
        <begin position="57"/>
        <end position="78"/>
    </location>
</feature>
<keyword evidence="1" id="KW-0812">Transmembrane</keyword>
<keyword evidence="1" id="KW-0472">Membrane</keyword>
<organism evidence="2 3">
    <name type="scientific">Serpentovirinae sp. isolate C18</name>
    <dbReference type="NCBI Taxonomy" id="3071291"/>
    <lineage>
        <taxon>Viruses</taxon>
        <taxon>Riboviria</taxon>
        <taxon>Orthornavirae</taxon>
        <taxon>Pisuviricota</taxon>
        <taxon>Pisoniviricetes</taxon>
        <taxon>Nidovirales</taxon>
        <taxon>Tornidovirineae</taxon>
        <taxon>Tobaniviridae</taxon>
        <taxon>Serpentovirinae</taxon>
        <taxon>Sertovirus</taxon>
        <taxon>Serecovirus</taxon>
        <taxon>Sertovirus cona</taxon>
    </lineage>
</organism>
<proteinExistence type="predicted"/>
<keyword evidence="3" id="KW-1185">Reference proteome</keyword>
<dbReference type="EMBL" id="MN161561">
    <property type="protein sequence ID" value="QFU19718.1"/>
    <property type="molecule type" value="Genomic_RNA"/>
</dbReference>
<protein>
    <submittedName>
        <fullName evidence="2">Matrix protein</fullName>
    </submittedName>
</protein>
<keyword evidence="1" id="KW-1133">Transmembrane helix</keyword>
<sequence>MESLVNLNSKIHSYTSRQLEQMISASVTLSVYMYVMLLAFITYMVKTYIPIVSRTSIFQLVHLTVKVVQFICVTIMFFQLPPPSSKVSNMIQGVFIAFVVCICFYIIYHFLQFLLQFIRHKNIRAAMLGPDLLVIDGEPLEGKVEGCVAIKRIVLNGVTRYFWGEHPLLQSPEVIFRIQGKHRLNYKFNSIITEGDCTFAIWKPEGKPYAV</sequence>
<evidence type="ECO:0000313" key="3">
    <source>
        <dbReference type="Proteomes" id="UP000829951"/>
    </source>
</evidence>
<accession>A0AAE6NYJ9</accession>
<dbReference type="Proteomes" id="UP000829951">
    <property type="component" value="Segment"/>
</dbReference>
<evidence type="ECO:0000256" key="1">
    <source>
        <dbReference type="SAM" id="Phobius"/>
    </source>
</evidence>
<dbReference type="KEGG" id="vg:80538469"/>
<gene>
    <name evidence="2" type="primary">ORF4</name>
</gene>
<reference evidence="2 3" key="1">
    <citation type="journal article" date="2019" name="Front Vet Sci">
        <title>Longitudinal and Cross-Sectional Sampling of Serpentovirus (Nidovirus) Infection in Captive Snakes Reveals High Prevalence, Persistent Infection, and Increased Mortality in Pythons and Divergent Serpentovirus Infection in Boas and Colubrids.</title>
        <authorList>
            <person name="Hoon-Hanks L.L."/>
            <person name="Ossiboff R.J."/>
            <person name="Bartolini P."/>
            <person name="Fogelson S.B."/>
            <person name="Perry S.M."/>
            <person name="Stohr A.C."/>
            <person name="Cross S.T."/>
            <person name="Wellehan J.F.X."/>
            <person name="Jacobson E.R."/>
            <person name="Dubovi E.J."/>
            <person name="Stenglein M.D."/>
        </authorList>
    </citation>
    <scope>NUCLEOTIDE SEQUENCE [LARGE SCALE GENOMIC DNA]</scope>
    <source>
        <strain evidence="2">C18</strain>
    </source>
</reference>